<gene>
    <name evidence="1" type="ORF">SCE1572_29790</name>
</gene>
<dbReference type="KEGG" id="scu:SCE1572_29790"/>
<dbReference type="Proteomes" id="UP000014803">
    <property type="component" value="Chromosome"/>
</dbReference>
<proteinExistence type="predicted"/>
<evidence type="ECO:0000313" key="2">
    <source>
        <dbReference type="Proteomes" id="UP000014803"/>
    </source>
</evidence>
<dbReference type="EMBL" id="CP003969">
    <property type="protein sequence ID" value="AGP38305.1"/>
    <property type="molecule type" value="Genomic_DNA"/>
</dbReference>
<accession>S4Y289</accession>
<protein>
    <submittedName>
        <fullName evidence="1">Uncharacterized protein</fullName>
    </submittedName>
</protein>
<sequence length="32" mass="3714">MSARENAERERAALQEEIIRAQQSRLAELSTR</sequence>
<dbReference type="HOGENOM" id="CLU_3391394_0_0_7"/>
<evidence type="ECO:0000313" key="1">
    <source>
        <dbReference type="EMBL" id="AGP38305.1"/>
    </source>
</evidence>
<dbReference type="AlphaFoldDB" id="S4Y289"/>
<name>S4Y289_SORCE</name>
<reference evidence="1 2" key="1">
    <citation type="journal article" date="2013" name="Sci. Rep.">
        <title>Extraordinary expansion of a Sorangium cellulosum genome from an alkaline milieu.</title>
        <authorList>
            <person name="Han K."/>
            <person name="Li Z.F."/>
            <person name="Peng R."/>
            <person name="Zhu L.P."/>
            <person name="Zhou T."/>
            <person name="Wang L.G."/>
            <person name="Li S.G."/>
            <person name="Zhang X.B."/>
            <person name="Hu W."/>
            <person name="Wu Z.H."/>
            <person name="Qin N."/>
            <person name="Li Y.Z."/>
        </authorList>
    </citation>
    <scope>NUCLEOTIDE SEQUENCE [LARGE SCALE GENOMIC DNA]</scope>
    <source>
        <strain evidence="1 2">So0157-2</strain>
    </source>
</reference>
<organism evidence="1 2">
    <name type="scientific">Sorangium cellulosum So0157-2</name>
    <dbReference type="NCBI Taxonomy" id="1254432"/>
    <lineage>
        <taxon>Bacteria</taxon>
        <taxon>Pseudomonadati</taxon>
        <taxon>Myxococcota</taxon>
        <taxon>Polyangia</taxon>
        <taxon>Polyangiales</taxon>
        <taxon>Polyangiaceae</taxon>
        <taxon>Sorangium</taxon>
    </lineage>
</organism>